<feature type="signal peptide" evidence="2">
    <location>
        <begin position="1"/>
        <end position="17"/>
    </location>
</feature>
<protein>
    <submittedName>
        <fullName evidence="4">OstA-like protein</fullName>
    </submittedName>
</protein>
<dbReference type="Proteomes" id="UP000242560">
    <property type="component" value="Unassembled WGS sequence"/>
</dbReference>
<dbReference type="GO" id="GO:0009279">
    <property type="term" value="C:cell outer membrane"/>
    <property type="evidence" value="ECO:0007669"/>
    <property type="project" value="TreeGrafter"/>
</dbReference>
<dbReference type="Gene3D" id="2.60.450.10">
    <property type="entry name" value="Lipopolysaccharide (LPS) transport protein A like domain"/>
    <property type="match status" value="3"/>
</dbReference>
<evidence type="ECO:0000313" key="4">
    <source>
        <dbReference type="EMBL" id="SFI57690.1"/>
    </source>
</evidence>
<keyword evidence="5" id="KW-1185">Reference proteome</keyword>
<dbReference type="AlphaFoldDB" id="A0A1I3JC30"/>
<organism evidence="4 5">
    <name type="scientific">Kaistella treverensis</name>
    <dbReference type="NCBI Taxonomy" id="631455"/>
    <lineage>
        <taxon>Bacteria</taxon>
        <taxon>Pseudomonadati</taxon>
        <taxon>Bacteroidota</taxon>
        <taxon>Flavobacteriia</taxon>
        <taxon>Flavobacteriales</taxon>
        <taxon>Weeksellaceae</taxon>
        <taxon>Chryseobacterium group</taxon>
        <taxon>Kaistella</taxon>
    </lineage>
</organism>
<name>A0A1I3JC30_9FLAO</name>
<dbReference type="GO" id="GO:1990351">
    <property type="term" value="C:transporter complex"/>
    <property type="evidence" value="ECO:0007669"/>
    <property type="project" value="TreeGrafter"/>
</dbReference>
<accession>A0A1I3JC30</accession>
<feature type="chain" id="PRO_5015357819" evidence="2">
    <location>
        <begin position="18"/>
        <end position="578"/>
    </location>
</feature>
<dbReference type="PANTHER" id="PTHR30189">
    <property type="entry name" value="LPS-ASSEMBLY PROTEIN"/>
    <property type="match status" value="1"/>
</dbReference>
<evidence type="ECO:0000256" key="2">
    <source>
        <dbReference type="SAM" id="SignalP"/>
    </source>
</evidence>
<evidence type="ECO:0000313" key="5">
    <source>
        <dbReference type="Proteomes" id="UP000242560"/>
    </source>
</evidence>
<dbReference type="InterPro" id="IPR050218">
    <property type="entry name" value="LptD"/>
</dbReference>
<evidence type="ECO:0000256" key="1">
    <source>
        <dbReference type="ARBA" id="ARBA00023237"/>
    </source>
</evidence>
<sequence length="578" mass="65718">MKKLFVFFLFISAHFFAQIKTQPQQDAARDPFFSGPQTGAAPEKVKLIHSDFFQKTPDRYNGNPFFSGNVQFAHQGSVLIADEVIFYQDQNFVKALGNVRLQNADGSVITSGEMEYDGNTQKGIARKNVLLTDPGQTIQTETLYYDRLSNKAYFNTGGTITKDGNVMYTKSATYDLTSRLIDFTGNVKIDNPEYTVEGVNIIQNQNTNTATFNGATTITNKKNPGNLIYTEKGTYNMNTKEVYLKKNSRIHYNGKLLTGDDMYFNQITGFGTAKGNVTLRDPKENRYMKGGYAEIYEKKDSAMITEKPYAVKILEKDSMYFSADRILAFQKPDVQNPLEKKSFLRAYRKARMFKSNIQLRADSLSFNETDGVMHLFGSPIAWSGEKQVTGNKIEAYFDTKNEYIDSLRVIGDAFAISKADSLNMKDEFNQVKGKLMTVYYEKNQVKLAKVIGNAQAITYADDQNETTKEVERIGVSLSTCGTIEAEFEDRKVQIISCNIGANVDTFPMSLISREQRFFPDFNWNTKDRLRTWRDIFVDSPNYPEIKYESNNELYDAAQKAIDAEKAKEEAKKPKRVRK</sequence>
<dbReference type="Pfam" id="PF13100">
    <property type="entry name" value="OstA_2"/>
    <property type="match status" value="1"/>
</dbReference>
<dbReference type="PANTHER" id="PTHR30189:SF1">
    <property type="entry name" value="LPS-ASSEMBLY PROTEIN LPTD"/>
    <property type="match status" value="1"/>
</dbReference>
<dbReference type="EMBL" id="FORQ01000001">
    <property type="protein sequence ID" value="SFI57690.1"/>
    <property type="molecule type" value="Genomic_DNA"/>
</dbReference>
<feature type="domain" description="Organic solvent tolerance-like N-terminal" evidence="3">
    <location>
        <begin position="43"/>
        <end position="197"/>
    </location>
</feature>
<reference evidence="5" key="1">
    <citation type="submission" date="2016-10" db="EMBL/GenBank/DDBJ databases">
        <authorList>
            <person name="Varghese N."/>
            <person name="Submissions S."/>
        </authorList>
    </citation>
    <scope>NUCLEOTIDE SEQUENCE [LARGE SCALE GENOMIC DNA]</scope>
    <source>
        <strain evidence="5">DSM 22251</strain>
    </source>
</reference>
<dbReference type="InterPro" id="IPR005653">
    <property type="entry name" value="OstA-like_N"/>
</dbReference>
<gene>
    <name evidence="4" type="ORF">SAMN05421638_0078</name>
</gene>
<proteinExistence type="predicted"/>
<evidence type="ECO:0000259" key="3">
    <source>
        <dbReference type="Pfam" id="PF13100"/>
    </source>
</evidence>
<dbReference type="RefSeq" id="WP_089817676.1">
    <property type="nucleotide sequence ID" value="NZ_FORQ01000001.1"/>
</dbReference>
<keyword evidence="1" id="KW-0472">Membrane</keyword>
<keyword evidence="2" id="KW-0732">Signal</keyword>
<keyword evidence="1" id="KW-0998">Cell outer membrane</keyword>